<name>A0ABY5C7D6_9LACO</name>
<reference evidence="1" key="1">
    <citation type="submission" date="2022-05" db="EMBL/GenBank/DDBJ databases">
        <authorList>
            <person name="Oliphant S.A."/>
            <person name="Watson-Haigh N.S."/>
            <person name="Sumby K.M."/>
            <person name="Gardner J.M."/>
            <person name="Jiranek V."/>
        </authorList>
    </citation>
    <scope>NUCLEOTIDE SEQUENCE</scope>
    <source>
        <strain evidence="1">Ru20-1</strain>
    </source>
</reference>
<sequence length="96" mass="11327">METIVLDFLDISGSMEISKLRIFIEQFLKYLKTAIFNPVEDRKHIQNNLNHLDSFEQLRINDTVNKFIEIVSSANTLEDNCNEEQSKNKWIQFFGD</sequence>
<keyword evidence="2" id="KW-1185">Reference proteome</keyword>
<dbReference type="RefSeq" id="WP_252780075.1">
    <property type="nucleotide sequence ID" value="NZ_CP097478.1"/>
</dbReference>
<dbReference type="Proteomes" id="UP001057532">
    <property type="component" value="Chromosome"/>
</dbReference>
<accession>A0ABY5C7D6</accession>
<dbReference type="EMBL" id="CP097478">
    <property type="protein sequence ID" value="USS93265.1"/>
    <property type="molecule type" value="Genomic_DNA"/>
</dbReference>
<gene>
    <name evidence="1" type="ORF">M8332_06655</name>
</gene>
<protein>
    <submittedName>
        <fullName evidence="1">Uncharacterized protein</fullName>
    </submittedName>
</protein>
<organism evidence="1 2">
    <name type="scientific">Fructilactobacillus ixorae</name>
    <dbReference type="NCBI Taxonomy" id="1750535"/>
    <lineage>
        <taxon>Bacteria</taxon>
        <taxon>Bacillati</taxon>
        <taxon>Bacillota</taxon>
        <taxon>Bacilli</taxon>
        <taxon>Lactobacillales</taxon>
        <taxon>Lactobacillaceae</taxon>
        <taxon>Fructilactobacillus</taxon>
    </lineage>
</organism>
<evidence type="ECO:0000313" key="2">
    <source>
        <dbReference type="Proteomes" id="UP001057532"/>
    </source>
</evidence>
<evidence type="ECO:0000313" key="1">
    <source>
        <dbReference type="EMBL" id="USS93265.1"/>
    </source>
</evidence>
<proteinExistence type="predicted"/>